<dbReference type="EMBL" id="JACIBT010000002">
    <property type="protein sequence ID" value="MBB3667601.1"/>
    <property type="molecule type" value="Genomic_DNA"/>
</dbReference>
<sequence length="246" mass="27153">MVPLGATWRVGTGHSIVDNATSGGFYVGIDIDSGKLLGGARNNRREKYERHPFTGFEFTGYTLPGFDSVLAVSKEAHRMVGNPPSVAWDIAMTPEGPLVVEGNTNWLVSLHTTVDKSFGKRALNAFYLSSGLPKGNGWEAMKLRPDRFDLTDATLELQARGLGAEFEKWVTRLARDKGIACKLVWLPNDTLRLHLGGMQWILEHVIYSIFNGPKARRIDRLDVVDAQIHAYSTQHTVFSGAPLTST</sequence>
<name>A0A7W5TQ19_9MICC</name>
<protein>
    <recommendedName>
        <fullName evidence="1">Alpha-L-glutamate ligase-related protein ATP-grasp domain-containing protein</fullName>
    </recommendedName>
</protein>
<evidence type="ECO:0000313" key="3">
    <source>
        <dbReference type="Proteomes" id="UP000547528"/>
    </source>
</evidence>
<evidence type="ECO:0000259" key="1">
    <source>
        <dbReference type="Pfam" id="PF14397"/>
    </source>
</evidence>
<dbReference type="Pfam" id="PF14397">
    <property type="entry name" value="ATPgrasp_ST"/>
    <property type="match status" value="1"/>
</dbReference>
<accession>A0A7W5TQ19</accession>
<proteinExistence type="predicted"/>
<comment type="caution">
    <text evidence="2">The sequence shown here is derived from an EMBL/GenBank/DDBJ whole genome shotgun (WGS) entry which is preliminary data.</text>
</comment>
<dbReference type="AlphaFoldDB" id="A0A7W5TQ19"/>
<reference evidence="2 3" key="1">
    <citation type="submission" date="2020-08" db="EMBL/GenBank/DDBJ databases">
        <title>Sequencing the genomes of 1000 actinobacteria strains.</title>
        <authorList>
            <person name="Klenk H.-P."/>
        </authorList>
    </citation>
    <scope>NUCLEOTIDE SEQUENCE [LARGE SCALE GENOMIC DNA]</scope>
    <source>
        <strain evidence="2 3">DSM 28238</strain>
    </source>
</reference>
<keyword evidence="3" id="KW-1185">Reference proteome</keyword>
<organism evidence="2 3">
    <name type="scientific">Garicola koreensis</name>
    <dbReference type="NCBI Taxonomy" id="1262554"/>
    <lineage>
        <taxon>Bacteria</taxon>
        <taxon>Bacillati</taxon>
        <taxon>Actinomycetota</taxon>
        <taxon>Actinomycetes</taxon>
        <taxon>Micrococcales</taxon>
        <taxon>Micrococcaceae</taxon>
        <taxon>Garicola</taxon>
    </lineage>
</organism>
<dbReference type="Proteomes" id="UP000547528">
    <property type="component" value="Unassembled WGS sequence"/>
</dbReference>
<gene>
    <name evidence="2" type="ORF">FHX47_001220</name>
</gene>
<feature type="domain" description="Alpha-L-glutamate ligase-related protein ATP-grasp" evidence="1">
    <location>
        <begin position="6"/>
        <end position="110"/>
    </location>
</feature>
<evidence type="ECO:0000313" key="2">
    <source>
        <dbReference type="EMBL" id="MBB3667601.1"/>
    </source>
</evidence>
<dbReference type="InterPro" id="IPR039523">
    <property type="entry name" value="RimK-rel_E_lig_ATP-grasp"/>
</dbReference>